<keyword evidence="3" id="KW-0809">Transit peptide</keyword>
<dbReference type="Gene3D" id="2.40.50.100">
    <property type="match status" value="1"/>
</dbReference>
<evidence type="ECO:0000256" key="1">
    <source>
        <dbReference type="ARBA" id="ARBA00009249"/>
    </source>
</evidence>
<evidence type="ECO:0000313" key="5">
    <source>
        <dbReference type="EMBL" id="CRZ01810.1"/>
    </source>
</evidence>
<dbReference type="PANTHER" id="PTHR11715">
    <property type="entry name" value="GLYCINE CLEAVAGE SYSTEM H PROTEIN"/>
    <property type="match status" value="1"/>
</dbReference>
<dbReference type="EMBL" id="HACM01001368">
    <property type="protein sequence ID" value="CRZ01810.1"/>
    <property type="molecule type" value="Transcribed_RNA"/>
</dbReference>
<dbReference type="GO" id="GO:0019464">
    <property type="term" value="P:glycine decarboxylation via glycine cleavage system"/>
    <property type="evidence" value="ECO:0007669"/>
    <property type="project" value="InterPro"/>
</dbReference>
<evidence type="ECO:0000256" key="3">
    <source>
        <dbReference type="ARBA" id="ARBA00022946"/>
    </source>
</evidence>
<dbReference type="AlphaFoldDB" id="A0A0H5QID6"/>
<dbReference type="GO" id="GO:0005960">
    <property type="term" value="C:glycine cleavage complex"/>
    <property type="evidence" value="ECO:0007669"/>
    <property type="project" value="InterPro"/>
</dbReference>
<dbReference type="Pfam" id="PF01597">
    <property type="entry name" value="GCV_H"/>
    <property type="match status" value="1"/>
</dbReference>
<sequence>MNGLTRKPEMLGFHILPSFQPSPFAPFFNICLPYMFVNADHVKPVLQGELGDVVYVDLPRVGSTFKAGDVFGSVESVKAASDVYSPVSGEIAEVNDELLKNPAMINDDPEGAGWMIKMKLSPGAETEINSMMEDKDYIEFTSKH</sequence>
<evidence type="ECO:0000256" key="2">
    <source>
        <dbReference type="ARBA" id="ARBA00022823"/>
    </source>
</evidence>
<proteinExistence type="inferred from homology"/>
<dbReference type="InterPro" id="IPR011053">
    <property type="entry name" value="Single_hybrid_motif"/>
</dbReference>
<dbReference type="GO" id="GO:0009249">
    <property type="term" value="P:protein lipoylation"/>
    <property type="evidence" value="ECO:0007669"/>
    <property type="project" value="TreeGrafter"/>
</dbReference>
<accession>A0A0H5QID6</accession>
<organism evidence="5">
    <name type="scientific">Spongospora subterranea</name>
    <dbReference type="NCBI Taxonomy" id="70186"/>
    <lineage>
        <taxon>Eukaryota</taxon>
        <taxon>Sar</taxon>
        <taxon>Rhizaria</taxon>
        <taxon>Endomyxa</taxon>
        <taxon>Phytomyxea</taxon>
        <taxon>Plasmodiophorida</taxon>
        <taxon>Plasmodiophoridae</taxon>
        <taxon>Spongospora</taxon>
    </lineage>
</organism>
<dbReference type="InterPro" id="IPR002930">
    <property type="entry name" value="GCV_H"/>
</dbReference>
<dbReference type="PANTHER" id="PTHR11715:SF3">
    <property type="entry name" value="GLYCINE CLEAVAGE SYSTEM H PROTEIN-RELATED"/>
    <property type="match status" value="1"/>
</dbReference>
<dbReference type="InterPro" id="IPR033753">
    <property type="entry name" value="GCV_H/Fam206"/>
</dbReference>
<dbReference type="PROSITE" id="PS00189">
    <property type="entry name" value="LIPOYL"/>
    <property type="match status" value="1"/>
</dbReference>
<reference evidence="5" key="1">
    <citation type="submission" date="2015-04" db="EMBL/GenBank/DDBJ databases">
        <title>The genome sequence of the plant pathogenic Rhizarian Plasmodiophora brassicae reveals insights in its biotrophic life cycle and the origin of chitin synthesis.</title>
        <authorList>
            <person name="Schwelm A."/>
            <person name="Fogelqvist J."/>
            <person name="Knaust A."/>
            <person name="Julke S."/>
            <person name="Lilja T."/>
            <person name="Dhandapani V."/>
            <person name="Bonilla-Rosso G."/>
            <person name="Karlsson M."/>
            <person name="Shevchenko A."/>
            <person name="Choi S.R."/>
            <person name="Kim H.G."/>
            <person name="Park J.Y."/>
            <person name="Lim Y.P."/>
            <person name="Ludwig-Muller J."/>
            <person name="Dixelius C."/>
        </authorList>
    </citation>
    <scope>NUCLEOTIDE SEQUENCE</scope>
    <source>
        <tissue evidence="5">Potato root galls</tissue>
    </source>
</reference>
<dbReference type="InterPro" id="IPR003016">
    <property type="entry name" value="2-oxoA_DH_lipoyl-BS"/>
</dbReference>
<keyword evidence="2" id="KW-0450">Lipoyl</keyword>
<dbReference type="PROSITE" id="PS50968">
    <property type="entry name" value="BIOTINYL_LIPOYL"/>
    <property type="match status" value="1"/>
</dbReference>
<protein>
    <recommendedName>
        <fullName evidence="4">Lipoyl-binding domain-containing protein</fullName>
    </recommendedName>
</protein>
<comment type="similarity">
    <text evidence="1">Belongs to the GcvH family.</text>
</comment>
<dbReference type="SUPFAM" id="SSF51230">
    <property type="entry name" value="Single hybrid motif"/>
    <property type="match status" value="1"/>
</dbReference>
<name>A0A0H5QID6_9EUKA</name>
<feature type="domain" description="Lipoyl-binding" evidence="4">
    <location>
        <begin position="37"/>
        <end position="119"/>
    </location>
</feature>
<evidence type="ECO:0000259" key="4">
    <source>
        <dbReference type="PROSITE" id="PS50968"/>
    </source>
</evidence>
<dbReference type="CDD" id="cd06848">
    <property type="entry name" value="GCS_H"/>
    <property type="match status" value="1"/>
</dbReference>
<dbReference type="GO" id="GO:0005737">
    <property type="term" value="C:cytoplasm"/>
    <property type="evidence" value="ECO:0007669"/>
    <property type="project" value="TreeGrafter"/>
</dbReference>
<dbReference type="InterPro" id="IPR000089">
    <property type="entry name" value="Biotin_lipoyl"/>
</dbReference>